<comment type="caution">
    <text evidence="1">The sequence shown here is derived from an EMBL/GenBank/DDBJ whole genome shotgun (WGS) entry which is preliminary data.</text>
</comment>
<organism evidence="1">
    <name type="scientific">Cladocopium goreaui</name>
    <dbReference type="NCBI Taxonomy" id="2562237"/>
    <lineage>
        <taxon>Eukaryota</taxon>
        <taxon>Sar</taxon>
        <taxon>Alveolata</taxon>
        <taxon>Dinophyceae</taxon>
        <taxon>Suessiales</taxon>
        <taxon>Symbiodiniaceae</taxon>
        <taxon>Cladocopium</taxon>
    </lineage>
</organism>
<protein>
    <submittedName>
        <fullName evidence="1">Uncharacterized protein</fullName>
    </submittedName>
</protein>
<dbReference type="AlphaFoldDB" id="A0A9P1GGU5"/>
<feature type="non-terminal residue" evidence="1">
    <location>
        <position position="1"/>
    </location>
</feature>
<evidence type="ECO:0000313" key="1">
    <source>
        <dbReference type="EMBL" id="CAI4009749.1"/>
    </source>
</evidence>
<dbReference type="EMBL" id="CAMXCT030004615">
    <property type="protein sequence ID" value="CAL4797061.1"/>
    <property type="molecule type" value="Genomic_DNA"/>
</dbReference>
<evidence type="ECO:0000313" key="3">
    <source>
        <dbReference type="Proteomes" id="UP001152797"/>
    </source>
</evidence>
<dbReference type="Proteomes" id="UP001152797">
    <property type="component" value="Unassembled WGS sequence"/>
</dbReference>
<gene>
    <name evidence="1" type="ORF">C1SCF055_LOCUS35084</name>
</gene>
<evidence type="ECO:0000313" key="2">
    <source>
        <dbReference type="EMBL" id="CAL4797061.1"/>
    </source>
</evidence>
<dbReference type="OrthoDB" id="422409at2759"/>
<reference evidence="1" key="1">
    <citation type="submission" date="2022-10" db="EMBL/GenBank/DDBJ databases">
        <authorList>
            <person name="Chen Y."/>
            <person name="Dougan E. K."/>
            <person name="Chan C."/>
            <person name="Rhodes N."/>
            <person name="Thang M."/>
        </authorList>
    </citation>
    <scope>NUCLEOTIDE SEQUENCE</scope>
</reference>
<proteinExistence type="predicted"/>
<name>A0A9P1GGU5_9DINO</name>
<accession>A0A9P1GGU5</accession>
<sequence length="97" mass="11104">QEQYTPRIPVDELATRLAEALHQFRPCSGKCEGEKRYGSGARSLWWLAANVATLTWYGEAELQDLGAPPPVDSRREFYSLADSRFARERRHEPQVRG</sequence>
<keyword evidence="3" id="KW-1185">Reference proteome</keyword>
<dbReference type="EMBL" id="CAMXCT010004615">
    <property type="protein sequence ID" value="CAI4009749.1"/>
    <property type="molecule type" value="Genomic_DNA"/>
</dbReference>
<dbReference type="EMBL" id="CAMXCT020004615">
    <property type="protein sequence ID" value="CAL1163124.1"/>
    <property type="molecule type" value="Genomic_DNA"/>
</dbReference>
<reference evidence="2 3" key="2">
    <citation type="submission" date="2024-05" db="EMBL/GenBank/DDBJ databases">
        <authorList>
            <person name="Chen Y."/>
            <person name="Shah S."/>
            <person name="Dougan E. K."/>
            <person name="Thang M."/>
            <person name="Chan C."/>
        </authorList>
    </citation>
    <scope>NUCLEOTIDE SEQUENCE [LARGE SCALE GENOMIC DNA]</scope>
</reference>